<dbReference type="EMBL" id="FNNJ01000002">
    <property type="protein sequence ID" value="SDW73272.1"/>
    <property type="molecule type" value="Genomic_DNA"/>
</dbReference>
<feature type="domain" description="Outer membrane protein beta-barrel" evidence="4">
    <location>
        <begin position="371"/>
        <end position="771"/>
    </location>
</feature>
<dbReference type="PANTHER" id="PTHR40980">
    <property type="entry name" value="PLUG DOMAIN-CONTAINING PROTEIN"/>
    <property type="match status" value="1"/>
</dbReference>
<dbReference type="Gene3D" id="2.60.40.1120">
    <property type="entry name" value="Carboxypeptidase-like, regulatory domain"/>
    <property type="match status" value="1"/>
</dbReference>
<dbReference type="RefSeq" id="WP_090120593.1">
    <property type="nucleotide sequence ID" value="NZ_FNNJ01000002.1"/>
</dbReference>
<dbReference type="InterPro" id="IPR041700">
    <property type="entry name" value="OMP_b-brl_3"/>
</dbReference>
<dbReference type="InterPro" id="IPR008969">
    <property type="entry name" value="CarboxyPept-like_regulatory"/>
</dbReference>
<dbReference type="InterPro" id="IPR036942">
    <property type="entry name" value="Beta-barrel_TonB_sf"/>
</dbReference>
<dbReference type="PANTHER" id="PTHR40980:SF4">
    <property type="entry name" value="TONB-DEPENDENT RECEPTOR-LIKE BETA-BARREL DOMAIN-CONTAINING PROTEIN"/>
    <property type="match status" value="1"/>
</dbReference>
<dbReference type="Gene3D" id="2.170.130.10">
    <property type="entry name" value="TonB-dependent receptor, plug domain"/>
    <property type="match status" value="1"/>
</dbReference>
<keyword evidence="3" id="KW-0998">Cell outer membrane</keyword>
<reference evidence="5 6" key="1">
    <citation type="submission" date="2016-10" db="EMBL/GenBank/DDBJ databases">
        <authorList>
            <person name="de Groot N.N."/>
        </authorList>
    </citation>
    <scope>NUCLEOTIDE SEQUENCE [LARGE SCALE GENOMIC DNA]</scope>
    <source>
        <strain evidence="5 6">DSM 24956</strain>
    </source>
</reference>
<evidence type="ECO:0000256" key="1">
    <source>
        <dbReference type="ARBA" id="ARBA00004442"/>
    </source>
</evidence>
<dbReference type="OrthoDB" id="8764943at2"/>
<keyword evidence="6" id="KW-1185">Reference proteome</keyword>
<dbReference type="InterPro" id="IPR037066">
    <property type="entry name" value="Plug_dom_sf"/>
</dbReference>
<dbReference type="GO" id="GO:0009279">
    <property type="term" value="C:cell outer membrane"/>
    <property type="evidence" value="ECO:0007669"/>
    <property type="project" value="UniProtKB-SubCell"/>
</dbReference>
<keyword evidence="2" id="KW-0472">Membrane</keyword>
<evidence type="ECO:0000256" key="3">
    <source>
        <dbReference type="ARBA" id="ARBA00023237"/>
    </source>
</evidence>
<gene>
    <name evidence="5" type="ORF">SAMN05444411_10266</name>
</gene>
<dbReference type="Gene3D" id="2.40.170.20">
    <property type="entry name" value="TonB-dependent receptor, beta-barrel domain"/>
    <property type="match status" value="1"/>
</dbReference>
<name>A0A1H2VXZ3_9FLAO</name>
<dbReference type="SUPFAM" id="SSF49464">
    <property type="entry name" value="Carboxypeptidase regulatory domain-like"/>
    <property type="match status" value="1"/>
</dbReference>
<protein>
    <submittedName>
        <fullName evidence="5">Outer membrane receptor proteins, mostly Fe transport</fullName>
    </submittedName>
</protein>
<dbReference type="Proteomes" id="UP000199595">
    <property type="component" value="Unassembled WGS sequence"/>
</dbReference>
<evidence type="ECO:0000256" key="2">
    <source>
        <dbReference type="ARBA" id="ARBA00023136"/>
    </source>
</evidence>
<proteinExistence type="predicted"/>
<dbReference type="Pfam" id="PF14905">
    <property type="entry name" value="OMP_b-brl_3"/>
    <property type="match status" value="1"/>
</dbReference>
<evidence type="ECO:0000259" key="4">
    <source>
        <dbReference type="Pfam" id="PF14905"/>
    </source>
</evidence>
<keyword evidence="5" id="KW-0675">Receptor</keyword>
<evidence type="ECO:0000313" key="5">
    <source>
        <dbReference type="EMBL" id="SDW73272.1"/>
    </source>
</evidence>
<accession>A0A1H2VXZ3</accession>
<dbReference type="Pfam" id="PF13715">
    <property type="entry name" value="CarbopepD_reg_2"/>
    <property type="match status" value="1"/>
</dbReference>
<dbReference type="SUPFAM" id="SSF56935">
    <property type="entry name" value="Porins"/>
    <property type="match status" value="1"/>
</dbReference>
<dbReference type="STRING" id="762486.SAMN05444411_10266"/>
<dbReference type="AlphaFoldDB" id="A0A1H2VXZ3"/>
<sequence length="793" mass="89908">MKRIINLLFFAIPLLIFGQEKSLTSYTISGKIIDTETKKPIEAASIVFRNNKDEIKYGGITNRQGHFSIDVKQGSYIVTVEYISYQTKQLPISLVSENKNIGTVALTIDNNILDEIEIVSEKKNIQITPKKMTINVSKDIASAGGIATDVLNNIPSLNVDDGTILLRGMPTTVMINGRLSPLTGSEALGSIPASSIDKIEVISNPDASYSASYKSIVNIILKKGKDNGLNGSITATGGYKDIYGGLVTLNYKTKKYNVFSTLNYAHSNPIKTANYNTEYFENGLTSLLFNENNESSSIKNNYLGLLGVEIYLSNKTTITPQINYSNIGSKTNSNTNTNFFNASNVLQTSNLRNYTIDFDDEIIDYSIDFEHNFNEGKTLKGYFNFSDDVEDFDRVVSNTNTDFTNEDYIEHNDFKNSTLEVSYNHSLDDNKAFAFGYKGEFGNNNFFNTEENAVNNIDYNENINAVYAEFENQMDKLYFGISLRAEFSKIDVKYVDSNTEQNQKYDNLFPSLYLSYDLKDNKALTLSSSKSIARPDYSRIQPFEQKISETSSYIGNENLIPIYIYQNELTYSYLGDKISIFPTLFYAVYENYWQDVTYKTGEKFNGADKLISTVANIGDFKYYGLNLTFTYNPTKILSFNGNAILAQMDQTGGVFNTVNDANEAIEIDYNNSNFNSEFSLLTQVKIPKLFNFQTNVKHFSESEGAISTRKAYTYASAAITKELFNNNATISLNVDDIFLSKETNRDRYTEDFFQNTKFINKYRTIKLSFTYRFNQSKKQRKIDFDKKDINLNY</sequence>
<organism evidence="5 6">
    <name type="scientific">Lutibacter oricola</name>
    <dbReference type="NCBI Taxonomy" id="762486"/>
    <lineage>
        <taxon>Bacteria</taxon>
        <taxon>Pseudomonadati</taxon>
        <taxon>Bacteroidota</taxon>
        <taxon>Flavobacteriia</taxon>
        <taxon>Flavobacteriales</taxon>
        <taxon>Flavobacteriaceae</taxon>
        <taxon>Lutibacter</taxon>
    </lineage>
</organism>
<evidence type="ECO:0000313" key="6">
    <source>
        <dbReference type="Proteomes" id="UP000199595"/>
    </source>
</evidence>
<comment type="subcellular location">
    <subcellularLocation>
        <location evidence="1">Cell outer membrane</location>
    </subcellularLocation>
</comment>